<dbReference type="CDD" id="cd05403">
    <property type="entry name" value="NT_KNTase_like"/>
    <property type="match status" value="1"/>
</dbReference>
<organism evidence="2">
    <name type="scientific">bioreactor metagenome</name>
    <dbReference type="NCBI Taxonomy" id="1076179"/>
    <lineage>
        <taxon>unclassified sequences</taxon>
        <taxon>metagenomes</taxon>
        <taxon>ecological metagenomes</taxon>
    </lineage>
</organism>
<dbReference type="InterPro" id="IPR002934">
    <property type="entry name" value="Polymerase_NTP_transf_dom"/>
</dbReference>
<gene>
    <name evidence="2" type="ORF">SDC9_151638</name>
</gene>
<dbReference type="EMBL" id="VSSQ01050313">
    <property type="protein sequence ID" value="MPN04400.1"/>
    <property type="molecule type" value="Genomic_DNA"/>
</dbReference>
<dbReference type="GO" id="GO:0016779">
    <property type="term" value="F:nucleotidyltransferase activity"/>
    <property type="evidence" value="ECO:0007669"/>
    <property type="project" value="InterPro"/>
</dbReference>
<evidence type="ECO:0000313" key="2">
    <source>
        <dbReference type="EMBL" id="MPN04400.1"/>
    </source>
</evidence>
<accession>A0A645ESL5</accession>
<dbReference type="InterPro" id="IPR043519">
    <property type="entry name" value="NT_sf"/>
</dbReference>
<dbReference type="AlphaFoldDB" id="A0A645ESL5"/>
<feature type="domain" description="Polymerase nucleotidyl transferase" evidence="1">
    <location>
        <begin position="12"/>
        <end position="72"/>
    </location>
</feature>
<reference evidence="2" key="1">
    <citation type="submission" date="2019-08" db="EMBL/GenBank/DDBJ databases">
        <authorList>
            <person name="Kucharzyk K."/>
            <person name="Murdoch R.W."/>
            <person name="Higgins S."/>
            <person name="Loffler F."/>
        </authorList>
    </citation>
    <scope>NUCLEOTIDE SEQUENCE</scope>
</reference>
<name>A0A645ESL5_9ZZZZ</name>
<dbReference type="Pfam" id="PF01909">
    <property type="entry name" value="NTP_transf_2"/>
    <property type="match status" value="1"/>
</dbReference>
<proteinExistence type="predicted"/>
<dbReference type="SUPFAM" id="SSF81301">
    <property type="entry name" value="Nucleotidyltransferase"/>
    <property type="match status" value="1"/>
</dbReference>
<dbReference type="Gene3D" id="3.30.460.10">
    <property type="entry name" value="Beta Polymerase, domain 2"/>
    <property type="match status" value="1"/>
</dbReference>
<protein>
    <recommendedName>
        <fullName evidence="1">Polymerase nucleotidyl transferase domain-containing protein</fullName>
    </recommendedName>
</protein>
<comment type="caution">
    <text evidence="2">The sequence shown here is derived from an EMBL/GenBank/DDBJ whole genome shotgun (WGS) entry which is preliminary data.</text>
</comment>
<sequence length="138" mass="15448">MTIHFTKQASAFISALAALQPPPDSIWLIGSRANGRATQESDTDLIVFGSKALLDIIRSQLKQPEEVDCLVVFNGDDYQDPWQEKTGSLTKLQWLKLDASSARYVGAKWVPDEESSLECGADMGNFLHRQERAIRLWP</sequence>
<evidence type="ECO:0000259" key="1">
    <source>
        <dbReference type="Pfam" id="PF01909"/>
    </source>
</evidence>